<dbReference type="InterPro" id="IPR038765">
    <property type="entry name" value="Papain-like_cys_pep_sf"/>
</dbReference>
<evidence type="ECO:0000313" key="9">
    <source>
        <dbReference type="Proteomes" id="UP000253975"/>
    </source>
</evidence>
<name>A0A369LDH2_9ACTN</name>
<evidence type="ECO:0000256" key="6">
    <source>
        <dbReference type="PROSITE-ProRule" id="PRU00591"/>
    </source>
</evidence>
<keyword evidence="3" id="KW-0677">Repeat</keyword>
<keyword evidence="5" id="KW-0788">Thiol protease</keyword>
<dbReference type="Pfam" id="PF00877">
    <property type="entry name" value="NLPC_P60"/>
    <property type="match status" value="1"/>
</dbReference>
<comment type="similarity">
    <text evidence="1">Belongs to the peptidase C40 family.</text>
</comment>
<feature type="repeat" description="Cell wall-binding" evidence="6">
    <location>
        <begin position="247"/>
        <end position="266"/>
    </location>
</feature>
<proteinExistence type="inferred from homology"/>
<evidence type="ECO:0000256" key="4">
    <source>
        <dbReference type="ARBA" id="ARBA00022801"/>
    </source>
</evidence>
<feature type="repeat" description="Cell wall-binding" evidence="6">
    <location>
        <begin position="308"/>
        <end position="327"/>
    </location>
</feature>
<dbReference type="SUPFAM" id="SSF54001">
    <property type="entry name" value="Cysteine proteinases"/>
    <property type="match status" value="1"/>
</dbReference>
<keyword evidence="2" id="KW-0645">Protease</keyword>
<dbReference type="EMBL" id="PPTO01000012">
    <property type="protein sequence ID" value="RDB57224.1"/>
    <property type="molecule type" value="Genomic_DNA"/>
</dbReference>
<feature type="domain" description="NlpC/P60" evidence="7">
    <location>
        <begin position="432"/>
        <end position="568"/>
    </location>
</feature>
<feature type="repeat" description="Cell wall-binding" evidence="6">
    <location>
        <begin position="374"/>
        <end position="393"/>
    </location>
</feature>
<feature type="repeat" description="Cell wall-binding" evidence="6">
    <location>
        <begin position="288"/>
        <end position="307"/>
    </location>
</feature>
<dbReference type="Gene3D" id="2.10.270.10">
    <property type="entry name" value="Cholin Binding"/>
    <property type="match status" value="6"/>
</dbReference>
<sequence length="568" mass="64075">MMVPTERGGFAMAVKMKNALVGSVGLFAIAMAFALLAIPQVSYADQAVDESDALAAADEARHGWVRDESDNWLYYDAQSNLYAGWLKYGGAWYWLNPETGVMAVGVVEIDGMGYHFAQSGALTYGWEFDNGSWYCSNGSGVLVSGWYSYNGGWYYFQEGTYAMYEGMIDFGGQLYWLKPSASGRMAVGWELIDGDWYHFNDSGCADSAWLEDGGDWYYFDPMTHVMATGWLQLGSDWYYLSDSGVMQTGWQFISGAWYYFDGSGIMAAGDWCRIGGTWYYFHDWGGMATGWLQLGNDWYWLRDSGAMETGWAQIGGAWYHFANSGLMSSNGWEKIGSSWYYFRSWGGMVSSEWINLGTEGDDQWYYLKSSGAMQTGWWHNSGHYYYFGSNGLMTSDSTSPSYLAGENNRLSDMRSRGWYVSPLLADENNTREERIEAMISTAYEYYGDTYKACYSQAPGGYVDCSGLAMQGLYAAGFDPWPVSPERHSNPAYEYESRNMWNLPIQRVSYSDRQRGDLIYYDNGYGTIIHVAIYLGDDKVIEAWPPSVTVMSTVNSIHPHVYGVQRPFA</sequence>
<dbReference type="Pfam" id="PF19127">
    <property type="entry name" value="Choline_bind_3"/>
    <property type="match status" value="2"/>
</dbReference>
<dbReference type="GO" id="GO:0008234">
    <property type="term" value="F:cysteine-type peptidase activity"/>
    <property type="evidence" value="ECO:0007669"/>
    <property type="project" value="UniProtKB-KW"/>
</dbReference>
<dbReference type="InterPro" id="IPR000064">
    <property type="entry name" value="NLP_P60_dom"/>
</dbReference>
<gene>
    <name evidence="8" type="ORF">C1881_07665</name>
</gene>
<dbReference type="InterPro" id="IPR018337">
    <property type="entry name" value="Cell_wall/Cho-bd_repeat"/>
</dbReference>
<accession>A0A369LDH2</accession>
<organism evidence="8 9">
    <name type="scientific">Slackia isoflavoniconvertens</name>
    <dbReference type="NCBI Taxonomy" id="572010"/>
    <lineage>
        <taxon>Bacteria</taxon>
        <taxon>Bacillati</taxon>
        <taxon>Actinomycetota</taxon>
        <taxon>Coriobacteriia</taxon>
        <taxon>Eggerthellales</taxon>
        <taxon>Eggerthellaceae</taxon>
        <taxon>Slackia</taxon>
    </lineage>
</organism>
<dbReference type="SUPFAM" id="SSF69360">
    <property type="entry name" value="Cell wall binding repeat"/>
    <property type="match status" value="3"/>
</dbReference>
<dbReference type="Proteomes" id="UP000253975">
    <property type="component" value="Unassembled WGS sequence"/>
</dbReference>
<keyword evidence="4" id="KW-0378">Hydrolase</keyword>
<dbReference type="GO" id="GO:0006508">
    <property type="term" value="P:proteolysis"/>
    <property type="evidence" value="ECO:0007669"/>
    <property type="project" value="UniProtKB-KW"/>
</dbReference>
<dbReference type="Gene3D" id="3.90.1720.10">
    <property type="entry name" value="endopeptidase domain like (from Nostoc punctiforme)"/>
    <property type="match status" value="1"/>
</dbReference>
<dbReference type="Pfam" id="PF01473">
    <property type="entry name" value="Choline_bind_1"/>
    <property type="match status" value="6"/>
</dbReference>
<feature type="repeat" description="Cell wall-binding" evidence="6">
    <location>
        <begin position="227"/>
        <end position="246"/>
    </location>
</feature>
<feature type="repeat" description="Cell wall-binding" evidence="6">
    <location>
        <begin position="329"/>
        <end position="348"/>
    </location>
</feature>
<evidence type="ECO:0000256" key="1">
    <source>
        <dbReference type="ARBA" id="ARBA00007074"/>
    </source>
</evidence>
<evidence type="ECO:0000256" key="3">
    <source>
        <dbReference type="ARBA" id="ARBA00022737"/>
    </source>
</evidence>
<protein>
    <recommendedName>
        <fullName evidence="7">NlpC/P60 domain-containing protein</fullName>
    </recommendedName>
</protein>
<dbReference type="AlphaFoldDB" id="A0A369LDH2"/>
<evidence type="ECO:0000256" key="2">
    <source>
        <dbReference type="ARBA" id="ARBA00022670"/>
    </source>
</evidence>
<dbReference type="PROSITE" id="PS51170">
    <property type="entry name" value="CW"/>
    <property type="match status" value="6"/>
</dbReference>
<evidence type="ECO:0000259" key="7">
    <source>
        <dbReference type="PROSITE" id="PS51935"/>
    </source>
</evidence>
<reference evidence="8 9" key="1">
    <citation type="journal article" date="2018" name="Elife">
        <title>Discovery and characterization of a prevalent human gut bacterial enzyme sufficient for the inactivation of a family of plant toxins.</title>
        <authorList>
            <person name="Koppel N."/>
            <person name="Bisanz J.E."/>
            <person name="Pandelia M.E."/>
            <person name="Turnbaugh P.J."/>
            <person name="Balskus E.P."/>
        </authorList>
    </citation>
    <scope>NUCLEOTIDE SEQUENCE [LARGE SCALE GENOMIC DNA]</scope>
    <source>
        <strain evidence="8 9">OB21 GAM31</strain>
    </source>
</reference>
<evidence type="ECO:0000313" key="8">
    <source>
        <dbReference type="EMBL" id="RDB57224.1"/>
    </source>
</evidence>
<evidence type="ECO:0000256" key="5">
    <source>
        <dbReference type="ARBA" id="ARBA00022807"/>
    </source>
</evidence>
<dbReference type="PROSITE" id="PS51935">
    <property type="entry name" value="NLPC_P60"/>
    <property type="match status" value="1"/>
</dbReference>
<comment type="caution">
    <text evidence="8">The sequence shown here is derived from an EMBL/GenBank/DDBJ whole genome shotgun (WGS) entry which is preliminary data.</text>
</comment>